<evidence type="ECO:0000313" key="2">
    <source>
        <dbReference type="Proteomes" id="UP001206925"/>
    </source>
</evidence>
<feature type="non-terminal residue" evidence="1">
    <location>
        <position position="208"/>
    </location>
</feature>
<gene>
    <name evidence="1" type="ORF">M8C21_021042</name>
</gene>
<reference evidence="1" key="1">
    <citation type="submission" date="2022-06" db="EMBL/GenBank/DDBJ databases">
        <title>Uncovering the hologenomic basis of an extraordinary plant invasion.</title>
        <authorList>
            <person name="Bieker V.C."/>
            <person name="Martin M.D."/>
            <person name="Gilbert T."/>
            <person name="Hodgins K."/>
            <person name="Battlay P."/>
            <person name="Petersen B."/>
            <person name="Wilson J."/>
        </authorList>
    </citation>
    <scope>NUCLEOTIDE SEQUENCE</scope>
    <source>
        <strain evidence="1">AA19_3_7</strain>
        <tissue evidence="1">Leaf</tissue>
    </source>
</reference>
<protein>
    <submittedName>
        <fullName evidence="1">Uncharacterized protein</fullName>
    </submittedName>
</protein>
<sequence length="208" mass="23100">RSDLNSPSVLSCATLPLADRAKHLYSSRVPLPVSSSKKPSPCLPFPSHLLCLFLPSTFFHSLLTSRSFNASILHPIDLSSNASILHSHRFPTFRHPGTPFGADLEDYLMANPVAPVYHRRHPRHPYPDARDLTDVPQVSNNSFHKHLGLHTAAYTVSIFATIFATHEKARNARPIEKPRKKFLSIHGEASMEQTSPSQINWLGVGGDN</sequence>
<dbReference type="AlphaFoldDB" id="A0AAD5GVM7"/>
<dbReference type="EMBL" id="JAMZMK010000187">
    <property type="protein sequence ID" value="KAI7757060.1"/>
    <property type="molecule type" value="Genomic_DNA"/>
</dbReference>
<organism evidence="1 2">
    <name type="scientific">Ambrosia artemisiifolia</name>
    <name type="common">Common ragweed</name>
    <dbReference type="NCBI Taxonomy" id="4212"/>
    <lineage>
        <taxon>Eukaryota</taxon>
        <taxon>Viridiplantae</taxon>
        <taxon>Streptophyta</taxon>
        <taxon>Embryophyta</taxon>
        <taxon>Tracheophyta</taxon>
        <taxon>Spermatophyta</taxon>
        <taxon>Magnoliopsida</taxon>
        <taxon>eudicotyledons</taxon>
        <taxon>Gunneridae</taxon>
        <taxon>Pentapetalae</taxon>
        <taxon>asterids</taxon>
        <taxon>campanulids</taxon>
        <taxon>Asterales</taxon>
        <taxon>Asteraceae</taxon>
        <taxon>Asteroideae</taxon>
        <taxon>Heliantheae alliance</taxon>
        <taxon>Heliantheae</taxon>
        <taxon>Ambrosia</taxon>
    </lineage>
</organism>
<comment type="caution">
    <text evidence="1">The sequence shown here is derived from an EMBL/GenBank/DDBJ whole genome shotgun (WGS) entry which is preliminary data.</text>
</comment>
<accession>A0AAD5GVM7</accession>
<keyword evidence="2" id="KW-1185">Reference proteome</keyword>
<proteinExistence type="predicted"/>
<evidence type="ECO:0000313" key="1">
    <source>
        <dbReference type="EMBL" id="KAI7757060.1"/>
    </source>
</evidence>
<dbReference type="Proteomes" id="UP001206925">
    <property type="component" value="Unassembled WGS sequence"/>
</dbReference>
<name>A0AAD5GVM7_AMBAR</name>